<dbReference type="PANTHER" id="PTHR11669">
    <property type="entry name" value="REPLICATION FACTOR C / DNA POLYMERASE III GAMMA-TAU SUBUNIT"/>
    <property type="match status" value="1"/>
</dbReference>
<dbReference type="InterPro" id="IPR050238">
    <property type="entry name" value="DNA_Rep/Repair_Clamp_Loader"/>
</dbReference>
<organism evidence="1 2">
    <name type="scientific">Lactobacillus acetotolerans</name>
    <dbReference type="NCBI Taxonomy" id="1600"/>
    <lineage>
        <taxon>Bacteria</taxon>
        <taxon>Bacillati</taxon>
        <taxon>Bacillota</taxon>
        <taxon>Bacilli</taxon>
        <taxon>Lactobacillales</taxon>
        <taxon>Lactobacillaceae</taxon>
        <taxon>Lactobacillus</taxon>
    </lineage>
</organism>
<keyword evidence="2" id="KW-1185">Reference proteome</keyword>
<evidence type="ECO:0000313" key="2">
    <source>
        <dbReference type="Proteomes" id="UP000035709"/>
    </source>
</evidence>
<dbReference type="Gene3D" id="3.40.50.300">
    <property type="entry name" value="P-loop containing nucleotide triphosphate hydrolases"/>
    <property type="match status" value="1"/>
</dbReference>
<dbReference type="Pfam" id="PF13177">
    <property type="entry name" value="DNA_pol3_delta2"/>
    <property type="match status" value="1"/>
</dbReference>
<dbReference type="KEGG" id="lae:LBAT_0444"/>
<dbReference type="EMBL" id="AP014808">
    <property type="protein sequence ID" value="BAQ56833.1"/>
    <property type="molecule type" value="Genomic_DNA"/>
</dbReference>
<evidence type="ECO:0000313" key="1">
    <source>
        <dbReference type="EMBL" id="BAQ56833.1"/>
    </source>
</evidence>
<accession>A0A0D6A1Y1</accession>
<dbReference type="AlphaFoldDB" id="A0A0D6A1Y1"/>
<dbReference type="Proteomes" id="UP000035709">
    <property type="component" value="Chromosome"/>
</dbReference>
<dbReference type="OrthoDB" id="9810148at2"/>
<dbReference type="PANTHER" id="PTHR11669:SF8">
    <property type="entry name" value="DNA POLYMERASE III SUBUNIT DELTA"/>
    <property type="match status" value="1"/>
</dbReference>
<name>A0A0D6A1Y1_9LACO</name>
<dbReference type="STRING" id="1600.LBAT_0444"/>
<gene>
    <name evidence="1" type="ORF">LBAT_0444</name>
</gene>
<dbReference type="GO" id="GO:0006261">
    <property type="term" value="P:DNA-templated DNA replication"/>
    <property type="evidence" value="ECO:0007669"/>
    <property type="project" value="TreeGrafter"/>
</dbReference>
<protein>
    <submittedName>
        <fullName evidence="1">DNA polymerase III delta subunit</fullName>
    </submittedName>
</protein>
<reference evidence="1 2" key="1">
    <citation type="submission" date="2015-03" db="EMBL/GenBank/DDBJ databases">
        <title>Complete genome sequence of Lactobacillus acetotolerans NBRC 13120.</title>
        <authorList>
            <person name="Toh H."/>
            <person name="Morita H."/>
            <person name="Fujita N."/>
        </authorList>
    </citation>
    <scope>NUCLEOTIDE SEQUENCE [LARGE SCALE GENOMIC DNA]</scope>
    <source>
        <strain evidence="1 2">NBRC 13120</strain>
    </source>
</reference>
<proteinExistence type="predicted"/>
<dbReference type="InterPro" id="IPR027417">
    <property type="entry name" value="P-loop_NTPase"/>
</dbReference>
<dbReference type="RefSeq" id="WP_060459247.1">
    <property type="nucleotide sequence ID" value="NZ_AP014808.1"/>
</dbReference>
<sequence length="286" mass="32717">MVNINKIGKAQANFLYRAYNNKQLAQSYLFVDSDEEEALNTAYWLACLFNCTGQNKPDGKCQNCRQIISGNHPDVLLVEPEEKQTLGIDQIRPLKEELAKSPVESTRRFFFINEAERLTLPAANALLNLLEEPIAPVVSILITNNSDQILPTVRSRTQIVNFDDGKKIEGKTAILIKNGFSQDEITELGDTNNLDQMIKYFYQEMLEKNSLALVSAHRLADEARGVTQQRYVLINLKLMAQKDVNDELKRQAGARMLKCLIEVDKMRYSNVNFRNLLDYLALQWKR</sequence>
<dbReference type="PATRIC" id="fig|1600.4.peg.454"/>
<dbReference type="SUPFAM" id="SSF52540">
    <property type="entry name" value="P-loop containing nucleoside triphosphate hydrolases"/>
    <property type="match status" value="1"/>
</dbReference>